<evidence type="ECO:0000313" key="2">
    <source>
        <dbReference type="Proteomes" id="UP000185397"/>
    </source>
</evidence>
<proteinExistence type="predicted"/>
<dbReference type="Proteomes" id="UP000185397">
    <property type="component" value="Segment"/>
</dbReference>
<accession>A0A0E3EX09</accession>
<dbReference type="InterPro" id="IPR038672">
    <property type="entry name" value="CpcT/CpeT_sf"/>
</dbReference>
<dbReference type="InterPro" id="IPR010404">
    <property type="entry name" value="CpcT/CpeT"/>
</dbReference>
<organism evidence="1 2">
    <name type="scientific">Synechococcus phage ACG-2014a</name>
    <dbReference type="NCBI Taxonomy" id="1493507"/>
    <lineage>
        <taxon>Viruses</taxon>
        <taxon>Duplodnaviria</taxon>
        <taxon>Heunggongvirae</taxon>
        <taxon>Uroviricota</taxon>
        <taxon>Caudoviricetes</taxon>
        <taxon>Pantevenvirales</taxon>
        <taxon>Kyanoviridae</taxon>
        <taxon>Acionnavirus</taxon>
        <taxon>Acionnavirus monteraybay</taxon>
    </lineage>
</organism>
<protein>
    <submittedName>
        <fullName evidence="1">Antenna protein</fullName>
    </submittedName>
</protein>
<sequence length="148" mass="17522">MKIDDYLLGHWSNKFQAQSCPHQYSTVEIEWKKIEGGYHSKNYYREDGPNKPYRERYHKLIVKSETKVEFENYDLDWTKSENCDMIFVFDGNAWHGQLIGDKCTGVRGYRVVSEIHLYGDKLHSMDQGYNAGGEMMWGSELLYKFTRI</sequence>
<dbReference type="EMBL" id="KJ019039">
    <property type="protein sequence ID" value="AIX17029.1"/>
    <property type="molecule type" value="Genomic_DNA"/>
</dbReference>
<dbReference type="Pfam" id="PF06206">
    <property type="entry name" value="CpeT"/>
    <property type="match status" value="2"/>
</dbReference>
<reference evidence="1 2" key="1">
    <citation type="submission" date="2013-12" db="EMBL/GenBank/DDBJ databases">
        <title>Ecological redundancy of diverse viral populations within a natural community.</title>
        <authorList>
            <person name="Gregory A.C."/>
            <person name="LaButti K."/>
            <person name="Copeland A."/>
            <person name="Woyke T."/>
            <person name="Sullivan M.B."/>
        </authorList>
    </citation>
    <scope>NUCLEOTIDE SEQUENCE [LARGE SCALE GENOMIC DNA]</scope>
    <source>
        <strain evidence="1">Syn7803C60</strain>
    </source>
</reference>
<evidence type="ECO:0000313" key="1">
    <source>
        <dbReference type="EMBL" id="AIX17029.1"/>
    </source>
</evidence>
<dbReference type="GO" id="GO:0016829">
    <property type="term" value="F:lyase activity"/>
    <property type="evidence" value="ECO:0007669"/>
    <property type="project" value="InterPro"/>
</dbReference>
<name>A0A0E3EX09_9CAUD</name>
<dbReference type="Gene3D" id="2.40.128.590">
    <property type="entry name" value="CpcT/CpeT domain"/>
    <property type="match status" value="2"/>
</dbReference>
<gene>
    <name evidence="1" type="ORF">Syn7803C60_13</name>
</gene>